<evidence type="ECO:0000313" key="2">
    <source>
        <dbReference type="Proteomes" id="UP000607311"/>
    </source>
</evidence>
<reference evidence="1" key="1">
    <citation type="submission" date="2021-01" db="EMBL/GenBank/DDBJ databases">
        <title>Whole genome shotgun sequence of Verrucosispora sediminis NBRC 107745.</title>
        <authorList>
            <person name="Komaki H."/>
            <person name="Tamura T."/>
        </authorList>
    </citation>
    <scope>NUCLEOTIDE SEQUENCE</scope>
    <source>
        <strain evidence="1">NBRC 107745</strain>
    </source>
</reference>
<dbReference type="EMBL" id="BOPD01000018">
    <property type="protein sequence ID" value="GIJ33981.1"/>
    <property type="molecule type" value="Genomic_DNA"/>
</dbReference>
<sequence>MRSNNSGVTAAILGRRGLALVAAAGTVAGSVLLGAVPAYANATTKTVASDGDTVTFNTSDSSRKVSGNVSFTISRDGNWEIDADARNGNLIGRNAHWICDLTLGSSDLRKSTGTKWVPGKKTRSLNAAAYEPFIQVSFDALVATGQADCDIVVG</sequence>
<evidence type="ECO:0000313" key="1">
    <source>
        <dbReference type="EMBL" id="GIJ33981.1"/>
    </source>
</evidence>
<accession>A0A9W5XK11</accession>
<dbReference type="AlphaFoldDB" id="A0A9W5XK11"/>
<organism evidence="1 2">
    <name type="scientific">Micromonospora sediminimaris</name>
    <dbReference type="NCBI Taxonomy" id="547162"/>
    <lineage>
        <taxon>Bacteria</taxon>
        <taxon>Bacillati</taxon>
        <taxon>Actinomycetota</taxon>
        <taxon>Actinomycetes</taxon>
        <taxon>Micromonosporales</taxon>
        <taxon>Micromonosporaceae</taxon>
        <taxon>Micromonospora</taxon>
    </lineage>
</organism>
<dbReference type="Proteomes" id="UP000607311">
    <property type="component" value="Unassembled WGS sequence"/>
</dbReference>
<name>A0A9W5XK11_9ACTN</name>
<proteinExistence type="predicted"/>
<gene>
    <name evidence="1" type="ORF">Vse01_31290</name>
</gene>
<comment type="caution">
    <text evidence="1">The sequence shown here is derived from an EMBL/GenBank/DDBJ whole genome shotgun (WGS) entry which is preliminary data.</text>
</comment>
<keyword evidence="2" id="KW-1185">Reference proteome</keyword>
<dbReference type="RefSeq" id="WP_093403795.1">
    <property type="nucleotide sequence ID" value="NZ_BOPD01000018.1"/>
</dbReference>
<dbReference type="OrthoDB" id="4200069at2"/>
<protein>
    <submittedName>
        <fullName evidence="1">Uncharacterized protein</fullName>
    </submittedName>
</protein>